<dbReference type="OrthoDB" id="6368946at2759"/>
<comment type="caution">
    <text evidence="2">The sequence shown here is derived from an EMBL/GenBank/DDBJ whole genome shotgun (WGS) entry which is preliminary data.</text>
</comment>
<organism evidence="2 3">
    <name type="scientific">Daphnia galeata</name>
    <dbReference type="NCBI Taxonomy" id="27404"/>
    <lineage>
        <taxon>Eukaryota</taxon>
        <taxon>Metazoa</taxon>
        <taxon>Ecdysozoa</taxon>
        <taxon>Arthropoda</taxon>
        <taxon>Crustacea</taxon>
        <taxon>Branchiopoda</taxon>
        <taxon>Diplostraca</taxon>
        <taxon>Cladocera</taxon>
        <taxon>Anomopoda</taxon>
        <taxon>Daphniidae</taxon>
        <taxon>Daphnia</taxon>
    </lineage>
</organism>
<gene>
    <name evidence="2" type="ORF">DGAL_LOCUS4036</name>
</gene>
<proteinExistence type="predicted"/>
<dbReference type="AlphaFoldDB" id="A0A8J2RIW6"/>
<sequence length="231" mass="25731">MDKVVLKIFPFKDHEEHPSKNLTKENEKTAHTQYSADRTLDSVNGVARELRTLQCENRELAHKNAITAAQHSGWLAASYLDLPLCSKLIATDFTSCGPQPRSGNYTIDIEGWELTPFNPCYWHKNFVNINGRAHSYKNGSWIIVIPDIIVQGNNLIDDLPYEVDKMLGLSLHPMLAAHPMSPAAIAQILAAAREEHSINLGSPFHLESVLSSSKKKPEVPLSQNLYPAVLV</sequence>
<dbReference type="EMBL" id="CAKKLH010000065">
    <property type="protein sequence ID" value="CAH0101697.1"/>
    <property type="molecule type" value="Genomic_DNA"/>
</dbReference>
<evidence type="ECO:0000313" key="2">
    <source>
        <dbReference type="EMBL" id="CAH0101697.1"/>
    </source>
</evidence>
<reference evidence="2" key="1">
    <citation type="submission" date="2021-11" db="EMBL/GenBank/DDBJ databases">
        <authorList>
            <person name="Schell T."/>
        </authorList>
    </citation>
    <scope>NUCLEOTIDE SEQUENCE</scope>
    <source>
        <strain evidence="2">M5</strain>
    </source>
</reference>
<protein>
    <submittedName>
        <fullName evidence="2">Uncharacterized protein</fullName>
    </submittedName>
</protein>
<feature type="compositionally biased region" description="Basic and acidic residues" evidence="1">
    <location>
        <begin position="16"/>
        <end position="30"/>
    </location>
</feature>
<accession>A0A8J2RIW6</accession>
<evidence type="ECO:0000313" key="3">
    <source>
        <dbReference type="Proteomes" id="UP000789390"/>
    </source>
</evidence>
<feature type="region of interest" description="Disordered" evidence="1">
    <location>
        <begin position="16"/>
        <end position="35"/>
    </location>
</feature>
<evidence type="ECO:0000256" key="1">
    <source>
        <dbReference type="SAM" id="MobiDB-lite"/>
    </source>
</evidence>
<dbReference type="Proteomes" id="UP000789390">
    <property type="component" value="Unassembled WGS sequence"/>
</dbReference>
<name>A0A8J2RIW6_9CRUS</name>
<keyword evidence="3" id="KW-1185">Reference proteome</keyword>